<accession>A0A512NNK9</accession>
<protein>
    <submittedName>
        <fullName evidence="1">Uncharacterized protein</fullName>
    </submittedName>
</protein>
<dbReference type="InterPro" id="IPR027417">
    <property type="entry name" value="P-loop_NTPase"/>
</dbReference>
<dbReference type="Proteomes" id="UP000321058">
    <property type="component" value="Unassembled WGS sequence"/>
</dbReference>
<reference evidence="1 2" key="1">
    <citation type="submission" date="2019-07" db="EMBL/GenBank/DDBJ databases">
        <title>Whole genome shotgun sequence of Reyranella soli NBRC 108950.</title>
        <authorList>
            <person name="Hosoyama A."/>
            <person name="Uohara A."/>
            <person name="Ohji S."/>
            <person name="Ichikawa N."/>
        </authorList>
    </citation>
    <scope>NUCLEOTIDE SEQUENCE [LARGE SCALE GENOMIC DNA]</scope>
    <source>
        <strain evidence="1 2">NBRC 108950</strain>
    </source>
</reference>
<evidence type="ECO:0000313" key="1">
    <source>
        <dbReference type="EMBL" id="GEP60546.1"/>
    </source>
</evidence>
<dbReference type="AlphaFoldDB" id="A0A512NNK9"/>
<dbReference type="Gene3D" id="3.90.1570.30">
    <property type="match status" value="1"/>
</dbReference>
<evidence type="ECO:0000313" key="2">
    <source>
        <dbReference type="Proteomes" id="UP000321058"/>
    </source>
</evidence>
<proteinExistence type="predicted"/>
<comment type="caution">
    <text evidence="1">The sequence shown here is derived from an EMBL/GenBank/DDBJ whole genome shotgun (WGS) entry which is preliminary data.</text>
</comment>
<name>A0A512NNK9_9HYPH</name>
<gene>
    <name evidence="1" type="ORF">RSO01_77120</name>
</gene>
<sequence>MGRERSTSPLWLKELTLTSEALSCLYVYRPNSFGSRPTTTVKTSATINLHAPFLPVVSLTLLVDIEANATEADVELQVIAPLLTSGSCLEIPHTSIKGKSYLAPSVLDKAGGKARGYFPDFSIWELGFAVMVVEAKAPGVPVEVGFREAQLYARHLNAEYKSGLNPCHYILASNGKQVAYGAWDTNRSRVVNVADLKPGTIELEAFVQFCHHRVLLAHAQRCLATVRFSRSTQPHTLAGGQALINSKKAFNSFAAELAPTLRRYFTSTTQNDDPDIYQKAYVGSDDVTEYDRILEALLKDRLTSRRPMSEELSPTKAKEPKLAKAISEFRRDRPAAGQLQLITGSVGTGKSLFTRRYKELLQPEDQKKGTHWAFINFNSAPEPLETAHDWLCQQFVDSFHHENPQFDPYANENLTRIFSEDLQKRRGIYDEVEKRISLAESEKTRISDLQEWQKDPRRVALGICRHFTGQRQEAVVVVMDNVDRLDLQSQLGAFTLSLWFLDQSKAFVILQMRDETYERFKNSKPLDTFRSGVVFHIAPPRFLDVVKRRLELSLEYLSRNSPDVLEYQLGSGMRIRYPKSMLGEFLRSIYLELFDRRHNVSRILQGLAGRDIRRALEMFVSILNSGHLREEALTSSAVGAQEIAISEYRILRILMRTEYRFFNNNSGFVSNIFYFDDDWQQPNSFILPEILFWLSDNRKRRGQIGLEGYFSVSNVADELQRRGYVREDVCQACSWLLQKNLIEADHMNQTLVDFADSIKVTAAGFIHLRVLCERLEYLYGVLTVTPISDLRTATAISDYLRRENQTGYISGFQQVRAVELFLEYLKRQFAQLKAAYPEFGHDRAGAAYMIRQVESTVRYFRNPTNQERSRNYLDE</sequence>
<organism evidence="1 2">
    <name type="scientific">Reyranella soli</name>
    <dbReference type="NCBI Taxonomy" id="1230389"/>
    <lineage>
        <taxon>Bacteria</taxon>
        <taxon>Pseudomonadati</taxon>
        <taxon>Pseudomonadota</taxon>
        <taxon>Alphaproteobacteria</taxon>
        <taxon>Hyphomicrobiales</taxon>
        <taxon>Reyranellaceae</taxon>
        <taxon>Reyranella</taxon>
    </lineage>
</organism>
<keyword evidence="2" id="KW-1185">Reference proteome</keyword>
<dbReference type="EMBL" id="BKAJ01000169">
    <property type="protein sequence ID" value="GEP60546.1"/>
    <property type="molecule type" value="Genomic_DNA"/>
</dbReference>
<dbReference type="Gene3D" id="3.40.50.300">
    <property type="entry name" value="P-loop containing nucleotide triphosphate hydrolases"/>
    <property type="match status" value="1"/>
</dbReference>